<name>A0ACC1QGS6_9HYPO</name>
<sequence>MSNIQTSRVSWQEAAAQKRAAVNDLIPQEWRIGDVPSAEDQPNITGDYIRQFLTPREVEITETEAEAILAKTTSGEWTAKEVATAFCHRAALGHQLVNCLHEIFFEAAIADAEKLDDYFAKHGKPVGPLHGLPVSLKDQFHVKGVETTMGYVGWIGPGGSSGGEATLWDEGATYVEHEEYQFKNTATAEFNHGIAEIIQALLDAGLRITGMREHQTVSWDAIPGQMEDIGGGEYKLKKEPWRLPLTYTLQAVKE</sequence>
<keyword evidence="2" id="KW-1185">Reference proteome</keyword>
<protein>
    <submittedName>
        <fullName evidence="1">Uncharacterized protein</fullName>
    </submittedName>
</protein>
<comment type="caution">
    <text evidence="1">The sequence shown here is derived from an EMBL/GenBank/DDBJ whole genome shotgun (WGS) entry which is preliminary data.</text>
</comment>
<evidence type="ECO:0000313" key="2">
    <source>
        <dbReference type="Proteomes" id="UP001148737"/>
    </source>
</evidence>
<dbReference type="Proteomes" id="UP001148737">
    <property type="component" value="Unassembled WGS sequence"/>
</dbReference>
<evidence type="ECO:0000313" key="1">
    <source>
        <dbReference type="EMBL" id="KAJ3476075.1"/>
    </source>
</evidence>
<proteinExistence type="predicted"/>
<gene>
    <name evidence="1" type="ORF">NLG97_g9244</name>
</gene>
<organism evidence="1 2">
    <name type="scientific">Lecanicillium saksenae</name>
    <dbReference type="NCBI Taxonomy" id="468837"/>
    <lineage>
        <taxon>Eukaryota</taxon>
        <taxon>Fungi</taxon>
        <taxon>Dikarya</taxon>
        <taxon>Ascomycota</taxon>
        <taxon>Pezizomycotina</taxon>
        <taxon>Sordariomycetes</taxon>
        <taxon>Hypocreomycetidae</taxon>
        <taxon>Hypocreales</taxon>
        <taxon>Cordycipitaceae</taxon>
        <taxon>Lecanicillium</taxon>
    </lineage>
</organism>
<reference evidence="1" key="1">
    <citation type="submission" date="2022-07" db="EMBL/GenBank/DDBJ databases">
        <title>Genome Sequence of Lecanicillium saksenae.</title>
        <authorList>
            <person name="Buettner E."/>
        </authorList>
    </citation>
    <scope>NUCLEOTIDE SEQUENCE</scope>
    <source>
        <strain evidence="1">VT-O1</strain>
    </source>
</reference>
<accession>A0ACC1QGS6</accession>
<dbReference type="EMBL" id="JANAKD010001851">
    <property type="protein sequence ID" value="KAJ3476075.1"/>
    <property type="molecule type" value="Genomic_DNA"/>
</dbReference>